<keyword evidence="2" id="KW-1185">Reference proteome</keyword>
<sequence>MGIKIAMFGRAEIITRAIKIIENKQNITILPFRYEEEIEVLELIKKAFICDIYIFTDPISYLYVKERMEKKRLPVVQVALDEHTILSSVYHLMQHYPHISNRLSIDTNEEDNILSMLQELNINSKHTYQYSYQKETIVDFDAIFDHHVSLWTEGKINHVLTSSIMVEKKLHSLGIPVSMMQIPSKNIEQAIIKAVSVITFNKTTSNQIIIGYAALKDSIQAIHEKDIVISEMGKIREAFARFAKKTNATVFDTNNHVAIVGTKSLLDNLTRHYRDFPLLHELNIELQLPFNIGFGLGLSPEQAEENALLSLKACNLEEKSISYIMNEREELIGPIGVKKHVDTSKLYQALIHKARLNNELSYNFIDFITKRNNEPFSSNDIAVYYNVTKRSAERTVNKLLSGEVIRVSGEERPYVKGRPRKLFTLNQ</sequence>
<dbReference type="EMBL" id="PIOD01000005">
    <property type="protein sequence ID" value="RDW20446.1"/>
    <property type="molecule type" value="Genomic_DNA"/>
</dbReference>
<dbReference type="RefSeq" id="WP_115748560.1">
    <property type="nucleotide sequence ID" value="NZ_PIOD01000005.1"/>
</dbReference>
<dbReference type="Proteomes" id="UP000256520">
    <property type="component" value="Unassembled WGS sequence"/>
</dbReference>
<dbReference type="AlphaFoldDB" id="A0A3D8PWE2"/>
<reference evidence="2" key="1">
    <citation type="submission" date="2017-11" db="EMBL/GenBank/DDBJ databases">
        <authorList>
            <person name="Zhu W."/>
        </authorList>
    </citation>
    <scope>NUCLEOTIDE SEQUENCE [LARGE SCALE GENOMIC DNA]</scope>
    <source>
        <strain evidence="2">CAU 1051</strain>
    </source>
</reference>
<gene>
    <name evidence="1" type="ORF">CWR45_04200</name>
</gene>
<organism evidence="1 2">
    <name type="scientific">Oceanobacillus chungangensis</name>
    <dbReference type="NCBI Taxonomy" id="1229152"/>
    <lineage>
        <taxon>Bacteria</taxon>
        <taxon>Bacillati</taxon>
        <taxon>Bacillota</taxon>
        <taxon>Bacilli</taxon>
        <taxon>Bacillales</taxon>
        <taxon>Bacillaceae</taxon>
        <taxon>Oceanobacillus</taxon>
    </lineage>
</organism>
<proteinExistence type="predicted"/>
<name>A0A3D8PWE2_9BACI</name>
<dbReference type="OrthoDB" id="4986073at2"/>
<comment type="caution">
    <text evidence="1">The sequence shown here is derived from an EMBL/GenBank/DDBJ whole genome shotgun (WGS) entry which is preliminary data.</text>
</comment>
<protein>
    <recommendedName>
        <fullName evidence="3">Transcriptional regulator</fullName>
    </recommendedName>
</protein>
<evidence type="ECO:0000313" key="2">
    <source>
        <dbReference type="Proteomes" id="UP000256520"/>
    </source>
</evidence>
<evidence type="ECO:0000313" key="1">
    <source>
        <dbReference type="EMBL" id="RDW20446.1"/>
    </source>
</evidence>
<accession>A0A3D8PWE2</accession>
<evidence type="ECO:0008006" key="3">
    <source>
        <dbReference type="Google" id="ProtNLM"/>
    </source>
</evidence>